<protein>
    <submittedName>
        <fullName evidence="2">Uncharacterized protein</fullName>
    </submittedName>
</protein>
<dbReference type="GO" id="GO:0005829">
    <property type="term" value="C:cytosol"/>
    <property type="evidence" value="ECO:0007669"/>
    <property type="project" value="TreeGrafter"/>
</dbReference>
<dbReference type="InterPro" id="IPR029063">
    <property type="entry name" value="SAM-dependent_MTases_sf"/>
</dbReference>
<keyword evidence="3" id="KW-1185">Reference proteome</keyword>
<dbReference type="InterPro" id="IPR019410">
    <property type="entry name" value="Methyltransf_16"/>
</dbReference>
<feature type="region of interest" description="Disordered" evidence="1">
    <location>
        <begin position="445"/>
        <end position="465"/>
    </location>
</feature>
<feature type="compositionally biased region" description="Low complexity" evidence="1">
    <location>
        <begin position="452"/>
        <end position="465"/>
    </location>
</feature>
<dbReference type="Proteomes" id="UP000738325">
    <property type="component" value="Unassembled WGS sequence"/>
</dbReference>
<sequence>MTARFFLSIPGSIPVKDPYDEVFSLFTTETTDAPWAHNRTVSQQSSRLELELDFTPAPSPAVSLGRGQSQPSSRPSSRSGFNLPPVAVGHNDDSSSGDNNNATELVEGLEGLYRDSSHSPSPSPLSPSSSSPMLSPILTGPKSTASKSRSPAARALLGSRKSSSSRTGSLSRSGSGSGAGMTMATTTTSVSNLSINSSHTSTKKPVVIHQSLSTLSQPGQTGTVVWDSSILMSKFLLSIRGLTMGCYQEQQRVQRAQEVRRRRIRRQQKEQIRKLEAQAERLAVSADGALEEVEGRLDNEENDDEENDDEENDDEENDGDDDKDVKKSLADIGVRGLGIQDHGSDIHGFDTDPADANQSDSGSDSDSSEDSEDSFYSSENDNEEGLDEEDMLVFDPAETSVLELGSGCGLLGIVMAELCKDLLLTDQKPVLPLLVKNLRQNLDKRHFDQDQSSTGSATGSNGSSTIANAAMRRKKDRAGDLAVSAKSVKPSHIQIQELVWGQDLDQDLKRGLGVDYVVATDVVYNESIIPKLIHTLKELCEIRERVRQEHKQGYGESLDRLQEALSTSVLSTADGELGDEAMLKQRRRRMRRMLNRTVVLIAQELRTDYVHLAFLEKLEEAGFGIVRMPRAMMEVEYQSGYVIYACFLKKQRRMQEE</sequence>
<feature type="region of interest" description="Disordered" evidence="1">
    <location>
        <begin position="283"/>
        <end position="325"/>
    </location>
</feature>
<feature type="compositionally biased region" description="Low complexity" evidence="1">
    <location>
        <begin position="152"/>
        <end position="183"/>
    </location>
</feature>
<dbReference type="PANTHER" id="PTHR14614:SF109">
    <property type="entry name" value="RIBOSOMAL LYSINE N-METHYLTRANSFERASE 5"/>
    <property type="match status" value="1"/>
</dbReference>
<dbReference type="AlphaFoldDB" id="A0A9P6RJS0"/>
<proteinExistence type="predicted"/>
<comment type="caution">
    <text evidence="2">The sequence shown here is derived from an EMBL/GenBank/DDBJ whole genome shotgun (WGS) entry which is preliminary data.</text>
</comment>
<dbReference type="OrthoDB" id="443981at2759"/>
<feature type="compositionally biased region" description="Low complexity" evidence="1">
    <location>
        <begin position="65"/>
        <end position="80"/>
    </location>
</feature>
<feature type="region of interest" description="Disordered" evidence="1">
    <location>
        <begin position="53"/>
        <end position="183"/>
    </location>
</feature>
<dbReference type="Gene3D" id="3.40.50.150">
    <property type="entry name" value="Vaccinia Virus protein VP39"/>
    <property type="match status" value="1"/>
</dbReference>
<dbReference type="PANTHER" id="PTHR14614">
    <property type="entry name" value="HEPATOCELLULAR CARCINOMA-ASSOCIATED ANTIGEN"/>
    <property type="match status" value="1"/>
</dbReference>
<evidence type="ECO:0000256" key="1">
    <source>
        <dbReference type="SAM" id="MobiDB-lite"/>
    </source>
</evidence>
<evidence type="ECO:0000313" key="2">
    <source>
        <dbReference type="EMBL" id="KAG0319103.1"/>
    </source>
</evidence>
<feature type="region of interest" description="Disordered" evidence="1">
    <location>
        <begin position="337"/>
        <end position="388"/>
    </location>
</feature>
<name>A0A9P6RJS0_9FUNG</name>
<dbReference type="Pfam" id="PF10294">
    <property type="entry name" value="Methyltransf_16"/>
    <property type="match status" value="2"/>
</dbReference>
<feature type="compositionally biased region" description="Low complexity" evidence="1">
    <location>
        <begin position="126"/>
        <end position="136"/>
    </location>
</feature>
<reference evidence="2" key="1">
    <citation type="journal article" date="2020" name="Fungal Divers.">
        <title>Resolving the Mortierellaceae phylogeny through synthesis of multi-gene phylogenetics and phylogenomics.</title>
        <authorList>
            <person name="Vandepol N."/>
            <person name="Liber J."/>
            <person name="Desiro A."/>
            <person name="Na H."/>
            <person name="Kennedy M."/>
            <person name="Barry K."/>
            <person name="Grigoriev I.V."/>
            <person name="Miller A.N."/>
            <person name="O'Donnell K."/>
            <person name="Stajich J.E."/>
            <person name="Bonito G."/>
        </authorList>
    </citation>
    <scope>NUCLEOTIDE SEQUENCE</scope>
    <source>
        <strain evidence="2">REB-010B</strain>
    </source>
</reference>
<organism evidence="2 3">
    <name type="scientific">Dissophora globulifera</name>
    <dbReference type="NCBI Taxonomy" id="979702"/>
    <lineage>
        <taxon>Eukaryota</taxon>
        <taxon>Fungi</taxon>
        <taxon>Fungi incertae sedis</taxon>
        <taxon>Mucoromycota</taxon>
        <taxon>Mortierellomycotina</taxon>
        <taxon>Mortierellomycetes</taxon>
        <taxon>Mortierellales</taxon>
        <taxon>Mortierellaceae</taxon>
        <taxon>Dissophora</taxon>
    </lineage>
</organism>
<feature type="compositionally biased region" description="Acidic residues" evidence="1">
    <location>
        <begin position="300"/>
        <end position="322"/>
    </location>
</feature>
<dbReference type="GO" id="GO:0032991">
    <property type="term" value="C:protein-containing complex"/>
    <property type="evidence" value="ECO:0007669"/>
    <property type="project" value="TreeGrafter"/>
</dbReference>
<gene>
    <name evidence="2" type="ORF">BGZ99_005286</name>
</gene>
<evidence type="ECO:0000313" key="3">
    <source>
        <dbReference type="Proteomes" id="UP000738325"/>
    </source>
</evidence>
<accession>A0A9P6RJS0</accession>
<dbReference type="EMBL" id="JAAAIP010000338">
    <property type="protein sequence ID" value="KAG0319103.1"/>
    <property type="molecule type" value="Genomic_DNA"/>
</dbReference>